<gene>
    <name evidence="2" type="ORF">GAK35_02547</name>
</gene>
<accession>A0A7V8JTN6</accession>
<name>A0A7V8JTN6_9BURK</name>
<evidence type="ECO:0000259" key="1">
    <source>
        <dbReference type="Pfam" id="PF07883"/>
    </source>
</evidence>
<dbReference type="EMBL" id="WNDX01000075">
    <property type="protein sequence ID" value="KAF1042737.1"/>
    <property type="molecule type" value="Genomic_DNA"/>
</dbReference>
<dbReference type="Proteomes" id="UP000462435">
    <property type="component" value="Unassembled WGS sequence"/>
</dbReference>
<dbReference type="Pfam" id="PF07883">
    <property type="entry name" value="Cupin_2"/>
    <property type="match status" value="1"/>
</dbReference>
<evidence type="ECO:0000313" key="2">
    <source>
        <dbReference type="EMBL" id="KAF1042737.1"/>
    </source>
</evidence>
<feature type="domain" description="Cupin type-2" evidence="1">
    <location>
        <begin position="41"/>
        <end position="96"/>
    </location>
</feature>
<protein>
    <recommendedName>
        <fullName evidence="1">Cupin type-2 domain-containing protein</fullName>
    </recommendedName>
</protein>
<dbReference type="InterPro" id="IPR013096">
    <property type="entry name" value="Cupin_2"/>
</dbReference>
<sequence>MPLINFAGLARIQASPWSSQIIGEVGPARIKVLRMDHQPYEEESHGYNEALIVIEGRLELDVNGEALSVAGGEMYVVAAGTPHRVRPGSHGTLVIVDL</sequence>
<comment type="caution">
    <text evidence="2">The sequence shown here is derived from an EMBL/GenBank/DDBJ whole genome shotgun (WGS) entry which is preliminary data.</text>
</comment>
<reference evidence="3" key="1">
    <citation type="journal article" date="2020" name="MBio">
        <title>Horizontal gene transfer to a defensive symbiont with a reduced genome amongst a multipartite beetle microbiome.</title>
        <authorList>
            <person name="Waterworth S.C."/>
            <person name="Florez L.V."/>
            <person name="Rees E.R."/>
            <person name="Hertweck C."/>
            <person name="Kaltenpoth M."/>
            <person name="Kwan J.C."/>
        </authorList>
    </citation>
    <scope>NUCLEOTIDE SEQUENCE [LARGE SCALE GENOMIC DNA]</scope>
</reference>
<organism evidence="2 3">
    <name type="scientific">Herbaspirillum frisingense</name>
    <dbReference type="NCBI Taxonomy" id="92645"/>
    <lineage>
        <taxon>Bacteria</taxon>
        <taxon>Pseudomonadati</taxon>
        <taxon>Pseudomonadota</taxon>
        <taxon>Betaproteobacteria</taxon>
        <taxon>Burkholderiales</taxon>
        <taxon>Oxalobacteraceae</taxon>
        <taxon>Herbaspirillum</taxon>
    </lineage>
</organism>
<proteinExistence type="predicted"/>
<dbReference type="AlphaFoldDB" id="A0A7V8JTN6"/>
<dbReference type="InterPro" id="IPR014710">
    <property type="entry name" value="RmlC-like_jellyroll"/>
</dbReference>
<dbReference type="Gene3D" id="2.60.120.10">
    <property type="entry name" value="Jelly Rolls"/>
    <property type="match status" value="1"/>
</dbReference>
<evidence type="ECO:0000313" key="3">
    <source>
        <dbReference type="Proteomes" id="UP000462435"/>
    </source>
</evidence>
<dbReference type="SUPFAM" id="SSF51182">
    <property type="entry name" value="RmlC-like cupins"/>
    <property type="match status" value="1"/>
</dbReference>
<dbReference type="InterPro" id="IPR011051">
    <property type="entry name" value="RmlC_Cupin_sf"/>
</dbReference>